<gene>
    <name evidence="8" type="ORF">Tco_0974925</name>
</gene>
<dbReference type="InterPro" id="IPR012337">
    <property type="entry name" value="RNaseH-like_sf"/>
</dbReference>
<dbReference type="InterPro" id="IPR041373">
    <property type="entry name" value="RT_RNaseH"/>
</dbReference>
<keyword evidence="6" id="KW-0695">RNA-directed DNA polymerase</keyword>
<protein>
    <submittedName>
        <fullName evidence="8">Ty3-gypsy retrotransposon protein</fullName>
    </submittedName>
</protein>
<dbReference type="Gene3D" id="1.10.340.70">
    <property type="match status" value="1"/>
</dbReference>
<dbReference type="CDD" id="cd09274">
    <property type="entry name" value="RNase_HI_RT_Ty3"/>
    <property type="match status" value="1"/>
</dbReference>
<keyword evidence="3" id="KW-0540">Nuclease</keyword>
<feature type="domain" description="Integrase catalytic" evidence="7">
    <location>
        <begin position="213"/>
        <end position="377"/>
    </location>
</feature>
<keyword evidence="9" id="KW-1185">Reference proteome</keyword>
<evidence type="ECO:0000256" key="3">
    <source>
        <dbReference type="ARBA" id="ARBA00022722"/>
    </source>
</evidence>
<sequence length="411" mass="47608">MSTYEKELLAIVYALEKWRGYLLDRHFKIKTDHFSLKYLLDQRMSTPTQLKWLLKLMGFDYEIQYKKGVENVTADALSRIQHSGELFSVISTSLTTKIYQKILRSLSTDEKLKEVIQQLQARKTIKGSYTWANQELRRKGKLVVGDDQVLRTNLLKQFHEGSVGGHSGVSITTHKIFSVFYRKKLRKQVKQMVMECDTCQRNKVDFSTYPGLLQPLPMPATIWSSISMDFVQGLPKSQGKTVIFVVVDRLSKYAYFMPLAHPFTATDVAQVFLDNIYKLHGLPNTIISDKGKVFLSTFWKELFKLLQVKLHMSTSYHPRTDGQTKVVNRCLECYLRCMTGEQPKQYMKWLSLAEWWYNTNHHSSIDTTPFEIVYGQPPSVHVPYVGGKSRVDAVDRTFIARETTIELLNFN</sequence>
<reference evidence="8" key="1">
    <citation type="journal article" date="2022" name="Int. J. Mol. Sci.">
        <title>Draft Genome of Tanacetum Coccineum: Genomic Comparison of Closely Related Tanacetum-Family Plants.</title>
        <authorList>
            <person name="Yamashiro T."/>
            <person name="Shiraishi A."/>
            <person name="Nakayama K."/>
            <person name="Satake H."/>
        </authorList>
    </citation>
    <scope>NUCLEOTIDE SEQUENCE</scope>
</reference>
<keyword evidence="4" id="KW-0255">Endonuclease</keyword>
<dbReference type="InterPro" id="IPR036397">
    <property type="entry name" value="RNaseH_sf"/>
</dbReference>
<accession>A0ABQ5ED07</accession>
<comment type="caution">
    <text evidence="8">The sequence shown here is derived from an EMBL/GenBank/DDBJ whole genome shotgun (WGS) entry which is preliminary data.</text>
</comment>
<dbReference type="PROSITE" id="PS50994">
    <property type="entry name" value="INTEGRASE"/>
    <property type="match status" value="1"/>
</dbReference>
<keyword evidence="2" id="KW-0548">Nucleotidyltransferase</keyword>
<dbReference type="EMBL" id="BQNB010016181">
    <property type="protein sequence ID" value="GJT48768.1"/>
    <property type="molecule type" value="Genomic_DNA"/>
</dbReference>
<evidence type="ECO:0000256" key="4">
    <source>
        <dbReference type="ARBA" id="ARBA00022759"/>
    </source>
</evidence>
<dbReference type="SUPFAM" id="SSF56672">
    <property type="entry name" value="DNA/RNA polymerases"/>
    <property type="match status" value="1"/>
</dbReference>
<reference evidence="8" key="2">
    <citation type="submission" date="2022-01" db="EMBL/GenBank/DDBJ databases">
        <authorList>
            <person name="Yamashiro T."/>
            <person name="Shiraishi A."/>
            <person name="Satake H."/>
            <person name="Nakayama K."/>
        </authorList>
    </citation>
    <scope>NUCLEOTIDE SEQUENCE</scope>
</reference>
<name>A0ABQ5ED07_9ASTR</name>
<evidence type="ECO:0000256" key="5">
    <source>
        <dbReference type="ARBA" id="ARBA00022801"/>
    </source>
</evidence>
<organism evidence="8 9">
    <name type="scientific">Tanacetum coccineum</name>
    <dbReference type="NCBI Taxonomy" id="301880"/>
    <lineage>
        <taxon>Eukaryota</taxon>
        <taxon>Viridiplantae</taxon>
        <taxon>Streptophyta</taxon>
        <taxon>Embryophyta</taxon>
        <taxon>Tracheophyta</taxon>
        <taxon>Spermatophyta</taxon>
        <taxon>Magnoliopsida</taxon>
        <taxon>eudicotyledons</taxon>
        <taxon>Gunneridae</taxon>
        <taxon>Pentapetalae</taxon>
        <taxon>asterids</taxon>
        <taxon>campanulids</taxon>
        <taxon>Asterales</taxon>
        <taxon>Asteraceae</taxon>
        <taxon>Asteroideae</taxon>
        <taxon>Anthemideae</taxon>
        <taxon>Anthemidinae</taxon>
        <taxon>Tanacetum</taxon>
    </lineage>
</organism>
<dbReference type="Pfam" id="PF17921">
    <property type="entry name" value="Integrase_H2C2"/>
    <property type="match status" value="1"/>
</dbReference>
<dbReference type="Gene3D" id="3.30.420.10">
    <property type="entry name" value="Ribonuclease H-like superfamily/Ribonuclease H"/>
    <property type="match status" value="1"/>
</dbReference>
<evidence type="ECO:0000256" key="1">
    <source>
        <dbReference type="ARBA" id="ARBA00022679"/>
    </source>
</evidence>
<keyword evidence="1" id="KW-0808">Transferase</keyword>
<keyword evidence="5" id="KW-0378">Hydrolase</keyword>
<evidence type="ECO:0000313" key="9">
    <source>
        <dbReference type="Proteomes" id="UP001151760"/>
    </source>
</evidence>
<evidence type="ECO:0000259" key="7">
    <source>
        <dbReference type="PROSITE" id="PS50994"/>
    </source>
</evidence>
<dbReference type="InterPro" id="IPR041588">
    <property type="entry name" value="Integrase_H2C2"/>
</dbReference>
<evidence type="ECO:0000313" key="8">
    <source>
        <dbReference type="EMBL" id="GJT48768.1"/>
    </source>
</evidence>
<dbReference type="Pfam" id="PF17917">
    <property type="entry name" value="RT_RNaseH"/>
    <property type="match status" value="1"/>
</dbReference>
<dbReference type="PANTHER" id="PTHR37984">
    <property type="entry name" value="PROTEIN CBG26694"/>
    <property type="match status" value="1"/>
</dbReference>
<dbReference type="Proteomes" id="UP001151760">
    <property type="component" value="Unassembled WGS sequence"/>
</dbReference>
<dbReference type="InterPro" id="IPR043502">
    <property type="entry name" value="DNA/RNA_pol_sf"/>
</dbReference>
<dbReference type="InterPro" id="IPR050951">
    <property type="entry name" value="Retrovirus_Pol_polyprotein"/>
</dbReference>
<dbReference type="InterPro" id="IPR001584">
    <property type="entry name" value="Integrase_cat-core"/>
</dbReference>
<dbReference type="PANTHER" id="PTHR37984:SF5">
    <property type="entry name" value="PROTEIN NYNRIN-LIKE"/>
    <property type="match status" value="1"/>
</dbReference>
<dbReference type="Pfam" id="PF00665">
    <property type="entry name" value="rve"/>
    <property type="match status" value="1"/>
</dbReference>
<evidence type="ECO:0000256" key="2">
    <source>
        <dbReference type="ARBA" id="ARBA00022695"/>
    </source>
</evidence>
<proteinExistence type="predicted"/>
<evidence type="ECO:0000256" key="6">
    <source>
        <dbReference type="ARBA" id="ARBA00022918"/>
    </source>
</evidence>
<dbReference type="SUPFAM" id="SSF53098">
    <property type="entry name" value="Ribonuclease H-like"/>
    <property type="match status" value="1"/>
</dbReference>